<protein>
    <submittedName>
        <fullName evidence="2">Polysaccharide deacetylase family protein</fullName>
    </submittedName>
</protein>
<organism evidence="2 3">
    <name type="scientific">Alicyclobacillus dauci</name>
    <dbReference type="NCBI Taxonomy" id="1475485"/>
    <lineage>
        <taxon>Bacteria</taxon>
        <taxon>Bacillati</taxon>
        <taxon>Bacillota</taxon>
        <taxon>Bacilli</taxon>
        <taxon>Bacillales</taxon>
        <taxon>Alicyclobacillaceae</taxon>
        <taxon>Alicyclobacillus</taxon>
    </lineage>
</organism>
<dbReference type="CDD" id="cd10959">
    <property type="entry name" value="CE4_NodB_like_3"/>
    <property type="match status" value="1"/>
</dbReference>
<dbReference type="InterPro" id="IPR002509">
    <property type="entry name" value="NODB_dom"/>
</dbReference>
<evidence type="ECO:0000259" key="1">
    <source>
        <dbReference type="PROSITE" id="PS51677"/>
    </source>
</evidence>
<dbReference type="Gene3D" id="3.20.20.370">
    <property type="entry name" value="Glycoside hydrolase/deacetylase"/>
    <property type="match status" value="1"/>
</dbReference>
<name>A0ABY6Z7B7_9BACL</name>
<dbReference type="Proteomes" id="UP001164803">
    <property type="component" value="Chromosome"/>
</dbReference>
<dbReference type="RefSeq" id="WP_268046389.1">
    <property type="nucleotide sequence ID" value="NZ_CP104064.1"/>
</dbReference>
<gene>
    <name evidence="2" type="ORF">NZD86_10130</name>
</gene>
<reference evidence="2" key="1">
    <citation type="submission" date="2022-08" db="EMBL/GenBank/DDBJ databases">
        <title>Alicyclobacillus dauci DSM2870, complete genome.</title>
        <authorList>
            <person name="Wang Q."/>
            <person name="Cai R."/>
            <person name="Wang Z."/>
        </authorList>
    </citation>
    <scope>NUCLEOTIDE SEQUENCE</scope>
    <source>
        <strain evidence="2">DSM 28700</strain>
    </source>
</reference>
<evidence type="ECO:0000313" key="2">
    <source>
        <dbReference type="EMBL" id="WAH38798.1"/>
    </source>
</evidence>
<proteinExistence type="predicted"/>
<dbReference type="SUPFAM" id="SSF88713">
    <property type="entry name" value="Glycoside hydrolase/deacetylase"/>
    <property type="match status" value="1"/>
</dbReference>
<feature type="domain" description="NodB homology" evidence="1">
    <location>
        <begin position="40"/>
        <end position="227"/>
    </location>
</feature>
<dbReference type="EMBL" id="CP104064">
    <property type="protein sequence ID" value="WAH38798.1"/>
    <property type="molecule type" value="Genomic_DNA"/>
</dbReference>
<accession>A0ABY6Z7B7</accession>
<dbReference type="PANTHER" id="PTHR10587">
    <property type="entry name" value="GLYCOSYL TRANSFERASE-RELATED"/>
    <property type="match status" value="1"/>
</dbReference>
<evidence type="ECO:0000313" key="3">
    <source>
        <dbReference type="Proteomes" id="UP001164803"/>
    </source>
</evidence>
<dbReference type="InterPro" id="IPR011330">
    <property type="entry name" value="Glyco_hydro/deAcase_b/a-brl"/>
</dbReference>
<dbReference type="Pfam" id="PF01522">
    <property type="entry name" value="Polysacc_deac_1"/>
    <property type="match status" value="1"/>
</dbReference>
<dbReference type="PROSITE" id="PS51677">
    <property type="entry name" value="NODB"/>
    <property type="match status" value="1"/>
</dbReference>
<dbReference type="InterPro" id="IPR050248">
    <property type="entry name" value="Polysacc_deacetylase_ArnD"/>
</dbReference>
<keyword evidence="3" id="KW-1185">Reference proteome</keyword>
<sequence>MSWWMLAVAIMLILFIYSGWPVIWTRVFHRSCIRLTNRPNSVSLTFDDGPDPAYTPRLLDVLKEHNVHASFFVLARKAREHPEIIKRMLDEGHDVQIHGFQHWFVPLLHPVATYEQCLGAAKALSARFGTVPLVYRPTWGACNLITLLIMRFSRMRLCTWSVMVGDWRRTEPTELVRRIEKKLGDGSIIVLHDSNDTFGAEDGAADRVILAIPAIVDLVRRKGYHFIRISECV</sequence>
<dbReference type="PANTHER" id="PTHR10587:SF137">
    <property type="entry name" value="4-DEOXY-4-FORMAMIDO-L-ARABINOSE-PHOSPHOUNDECAPRENOL DEFORMYLASE ARND-RELATED"/>
    <property type="match status" value="1"/>
</dbReference>